<dbReference type="CDD" id="cd03801">
    <property type="entry name" value="GT4_PimA-like"/>
    <property type="match status" value="1"/>
</dbReference>
<evidence type="ECO:0000313" key="5">
    <source>
        <dbReference type="EMBL" id="PRY13899.1"/>
    </source>
</evidence>
<dbReference type="GO" id="GO:1901137">
    <property type="term" value="P:carbohydrate derivative biosynthetic process"/>
    <property type="evidence" value="ECO:0007669"/>
    <property type="project" value="UniProtKB-ARBA"/>
</dbReference>
<dbReference type="GO" id="GO:0016758">
    <property type="term" value="F:hexosyltransferase activity"/>
    <property type="evidence" value="ECO:0007669"/>
    <property type="project" value="TreeGrafter"/>
</dbReference>
<sequence length="438" mass="46541">MDRMRICLVSRRYWPAVSGMSVYAEKLMEGLVARGHDVVLVSQFRGDPAGSAVYGGGPPPADRVPAGVRAVGLEAFGEQRSGEGLPADFDADIAAMRETVERLHAEEPFDLLHAQYAWPTGMAVLEASAALGLPSVVSVQGGDGHWVGLCCPAHSVGIRTVLDRAGAVLIGSRTFADEVVEHHGTDPERFDLVGGATDTRAFTPADEAAVGVLPLDAPVTLLFHGRIDRRKGVLDLLHALAALRAEGRDVRLLVSGIGPDVTAVDELTAELGLDDVVERRGYVPYTGAPAVYRDAHAFVSPTQSEGFSNTILEAMAAGLPVVTTRTVGVVDCVRDGENGLLHDVGDVAGLVDALRRLLDDPALGPKLAQQALTEVRDVWSWPALTERVEAVYDRLVGTPPDTSWTQVPPAERPTSTGRGVEPTTADADCRFLVTPHLL</sequence>
<feature type="region of interest" description="Disordered" evidence="3">
    <location>
        <begin position="398"/>
        <end position="425"/>
    </location>
</feature>
<dbReference type="AlphaFoldDB" id="A0A2T0R257"/>
<feature type="domain" description="Glycosyltransferase subfamily 4-like N-terminal" evidence="4">
    <location>
        <begin position="18"/>
        <end position="193"/>
    </location>
</feature>
<evidence type="ECO:0000256" key="3">
    <source>
        <dbReference type="SAM" id="MobiDB-lite"/>
    </source>
</evidence>
<accession>A0A2T0R257</accession>
<evidence type="ECO:0000313" key="6">
    <source>
        <dbReference type="Proteomes" id="UP000238083"/>
    </source>
</evidence>
<dbReference type="Pfam" id="PF13692">
    <property type="entry name" value="Glyco_trans_1_4"/>
    <property type="match status" value="1"/>
</dbReference>
<dbReference type="Pfam" id="PF13579">
    <property type="entry name" value="Glyco_trans_4_4"/>
    <property type="match status" value="1"/>
</dbReference>
<dbReference type="InterPro" id="IPR028098">
    <property type="entry name" value="Glyco_trans_4-like_N"/>
</dbReference>
<keyword evidence="2 5" id="KW-0808">Transferase</keyword>
<comment type="caution">
    <text evidence="5">The sequence shown here is derived from an EMBL/GenBank/DDBJ whole genome shotgun (WGS) entry which is preliminary data.</text>
</comment>
<dbReference type="Proteomes" id="UP000238083">
    <property type="component" value="Unassembled WGS sequence"/>
</dbReference>
<evidence type="ECO:0000256" key="1">
    <source>
        <dbReference type="ARBA" id="ARBA00022676"/>
    </source>
</evidence>
<dbReference type="PANTHER" id="PTHR45947">
    <property type="entry name" value="SULFOQUINOVOSYL TRANSFERASE SQD2"/>
    <property type="match status" value="1"/>
</dbReference>
<gene>
    <name evidence="5" type="ORF">CLV37_10717</name>
</gene>
<name>A0A2T0R257_9ACTN</name>
<proteinExistence type="predicted"/>
<dbReference type="EMBL" id="PVZF01000007">
    <property type="protein sequence ID" value="PRY13899.1"/>
    <property type="molecule type" value="Genomic_DNA"/>
</dbReference>
<protein>
    <submittedName>
        <fullName evidence="5">Glycosyltransferase involved in cell wall biosynthesis</fullName>
    </submittedName>
</protein>
<keyword evidence="1" id="KW-0328">Glycosyltransferase</keyword>
<organism evidence="5 6">
    <name type="scientific">Kineococcus rhizosphaerae</name>
    <dbReference type="NCBI Taxonomy" id="559628"/>
    <lineage>
        <taxon>Bacteria</taxon>
        <taxon>Bacillati</taxon>
        <taxon>Actinomycetota</taxon>
        <taxon>Actinomycetes</taxon>
        <taxon>Kineosporiales</taxon>
        <taxon>Kineosporiaceae</taxon>
        <taxon>Kineococcus</taxon>
    </lineage>
</organism>
<dbReference type="PANTHER" id="PTHR45947:SF3">
    <property type="entry name" value="SULFOQUINOVOSYL TRANSFERASE SQD2"/>
    <property type="match status" value="1"/>
</dbReference>
<evidence type="ECO:0000256" key="2">
    <source>
        <dbReference type="ARBA" id="ARBA00022679"/>
    </source>
</evidence>
<reference evidence="5 6" key="1">
    <citation type="submission" date="2018-03" db="EMBL/GenBank/DDBJ databases">
        <title>Genomic Encyclopedia of Archaeal and Bacterial Type Strains, Phase II (KMG-II): from individual species to whole genera.</title>
        <authorList>
            <person name="Goeker M."/>
        </authorList>
    </citation>
    <scope>NUCLEOTIDE SEQUENCE [LARGE SCALE GENOMIC DNA]</scope>
    <source>
        <strain evidence="5 6">DSM 19711</strain>
    </source>
</reference>
<dbReference type="SUPFAM" id="SSF53756">
    <property type="entry name" value="UDP-Glycosyltransferase/glycogen phosphorylase"/>
    <property type="match status" value="1"/>
</dbReference>
<keyword evidence="6" id="KW-1185">Reference proteome</keyword>
<dbReference type="Gene3D" id="3.40.50.2000">
    <property type="entry name" value="Glycogen Phosphorylase B"/>
    <property type="match status" value="2"/>
</dbReference>
<dbReference type="InterPro" id="IPR050194">
    <property type="entry name" value="Glycosyltransferase_grp1"/>
</dbReference>
<evidence type="ECO:0000259" key="4">
    <source>
        <dbReference type="Pfam" id="PF13579"/>
    </source>
</evidence>